<feature type="signal peptide" evidence="4">
    <location>
        <begin position="1"/>
        <end position="27"/>
    </location>
</feature>
<reference evidence="5" key="1">
    <citation type="submission" date="2023-03" db="EMBL/GenBank/DDBJ databases">
        <title>Edaphobacter sp.</title>
        <authorList>
            <person name="Huber K.J."/>
            <person name="Papendorf J."/>
            <person name="Pilke C."/>
            <person name="Bunk B."/>
            <person name="Sproeer C."/>
            <person name="Pester M."/>
        </authorList>
    </citation>
    <scope>NUCLEOTIDE SEQUENCE</scope>
    <source>
        <strain evidence="5">DSM 110680</strain>
    </source>
</reference>
<dbReference type="GO" id="GO:0042802">
    <property type="term" value="F:identical protein binding"/>
    <property type="evidence" value="ECO:0007669"/>
    <property type="project" value="InterPro"/>
</dbReference>
<evidence type="ECO:0000313" key="5">
    <source>
        <dbReference type="EMBL" id="XBH20070.1"/>
    </source>
</evidence>
<proteinExistence type="predicted"/>
<keyword evidence="1" id="KW-0677">Repeat</keyword>
<dbReference type="Pfam" id="PF13432">
    <property type="entry name" value="TPR_16"/>
    <property type="match status" value="3"/>
</dbReference>
<dbReference type="Gene3D" id="1.25.40.10">
    <property type="entry name" value="Tetratricopeptide repeat domain"/>
    <property type="match status" value="4"/>
</dbReference>
<feature type="chain" id="PRO_5043526248" evidence="4">
    <location>
        <begin position="28"/>
        <end position="542"/>
    </location>
</feature>
<sequence length="542" mass="58842">MVKRPVAKFAVLALAGVSGFTATAAYAVCNGPAELLAKIKAHPTTDNAVVLGSWYASHKQFDCAVATFRAAVKSDSGSAQLHYLTGLAYVDGNHTADALPELQKAVQLDPQVIKPHLMLAFVLDQEGKRQEAEEQWHQALAIDPASTTALEGLSQDLLDRNAFIDVVILLRNAPHTEKLTIDLARALGNLNMLDDARDVLTEALSARPASLPLSRALIVVLVKQLRYQDAINLAQHIVEANPGNQEAELQLFRILVLTNHINAARPIGPKLLAKRPHDAEVLYLNGIVLRALGDYPGAKSLLEQSVSIDPSLPNSHYELGMVLVFLKDWAPARQELEKSIAMGAKEAQAHYQLALALRGLGESEQAKKEIQIYQEQKSSDESQLEASMKAAQADDELKNDKLQDALSHYKEAVAAQPSNANFKYKLALALHKAGDSNSERAQLEQAIQLDPNLAGAQNELGYLLSRSGDSAGALQHFQAAVHAAPSYLDAWINLAAEFAIAGQFPEARDAIAMALRLDPENEQAKKLNDRLSRESAAHQSQP</sequence>
<dbReference type="InterPro" id="IPR019734">
    <property type="entry name" value="TPR_rpt"/>
</dbReference>
<dbReference type="InterPro" id="IPR011990">
    <property type="entry name" value="TPR-like_helical_dom_sf"/>
</dbReference>
<dbReference type="InterPro" id="IPR011717">
    <property type="entry name" value="TPR-4"/>
</dbReference>
<keyword evidence="4" id="KW-0732">Signal</keyword>
<feature type="repeat" description="TPR" evidence="3">
    <location>
        <begin position="488"/>
        <end position="521"/>
    </location>
</feature>
<dbReference type="SMART" id="SM00028">
    <property type="entry name" value="TPR"/>
    <property type="match status" value="10"/>
</dbReference>
<dbReference type="GO" id="GO:0000030">
    <property type="term" value="F:mannosyltransferase activity"/>
    <property type="evidence" value="ECO:0007669"/>
    <property type="project" value="TreeGrafter"/>
</dbReference>
<dbReference type="PANTHER" id="PTHR44227:SF3">
    <property type="entry name" value="PROTEIN O-MANNOSYL-TRANSFERASE TMTC4"/>
    <property type="match status" value="1"/>
</dbReference>
<dbReference type="InterPro" id="IPR052346">
    <property type="entry name" value="O-mannosyl-transferase_TMTC"/>
</dbReference>
<dbReference type="GO" id="GO:0035269">
    <property type="term" value="P:protein O-linked glycosylation via mannose"/>
    <property type="evidence" value="ECO:0007669"/>
    <property type="project" value="TreeGrafter"/>
</dbReference>
<evidence type="ECO:0000256" key="2">
    <source>
        <dbReference type="ARBA" id="ARBA00022803"/>
    </source>
</evidence>
<evidence type="ECO:0000256" key="3">
    <source>
        <dbReference type="PROSITE-ProRule" id="PRU00339"/>
    </source>
</evidence>
<keyword evidence="2 3" id="KW-0802">TPR repeat</keyword>
<dbReference type="RefSeq" id="WP_348265295.1">
    <property type="nucleotide sequence ID" value="NZ_CP121196.1"/>
</dbReference>
<dbReference type="PROSITE" id="PS50005">
    <property type="entry name" value="TPR"/>
    <property type="match status" value="4"/>
</dbReference>
<dbReference type="GO" id="GO:0030968">
    <property type="term" value="P:endoplasmic reticulum unfolded protein response"/>
    <property type="evidence" value="ECO:0007669"/>
    <property type="project" value="TreeGrafter"/>
</dbReference>
<feature type="repeat" description="TPR" evidence="3">
    <location>
        <begin position="279"/>
        <end position="312"/>
    </location>
</feature>
<evidence type="ECO:0000256" key="1">
    <source>
        <dbReference type="ARBA" id="ARBA00022737"/>
    </source>
</evidence>
<dbReference type="Pfam" id="PF14559">
    <property type="entry name" value="TPR_19"/>
    <property type="match status" value="1"/>
</dbReference>
<dbReference type="SUPFAM" id="SSF48452">
    <property type="entry name" value="TPR-like"/>
    <property type="match status" value="2"/>
</dbReference>
<gene>
    <name evidence="5" type="ORF">P8935_12280</name>
</gene>
<dbReference type="EMBL" id="CP121196">
    <property type="protein sequence ID" value="XBH20070.1"/>
    <property type="molecule type" value="Genomic_DNA"/>
</dbReference>
<accession>A0AAU7DRY6</accession>
<evidence type="ECO:0000256" key="4">
    <source>
        <dbReference type="SAM" id="SignalP"/>
    </source>
</evidence>
<feature type="repeat" description="TPR" evidence="3">
    <location>
        <begin position="79"/>
        <end position="112"/>
    </location>
</feature>
<organism evidence="5">
    <name type="scientific">Telmatobacter sp. DSM 110680</name>
    <dbReference type="NCBI Taxonomy" id="3036704"/>
    <lineage>
        <taxon>Bacteria</taxon>
        <taxon>Pseudomonadati</taxon>
        <taxon>Acidobacteriota</taxon>
        <taxon>Terriglobia</taxon>
        <taxon>Terriglobales</taxon>
        <taxon>Acidobacteriaceae</taxon>
        <taxon>Telmatobacter</taxon>
    </lineage>
</organism>
<name>A0AAU7DRY6_9BACT</name>
<dbReference type="AlphaFoldDB" id="A0AAU7DRY6"/>
<dbReference type="Pfam" id="PF07721">
    <property type="entry name" value="TPR_4"/>
    <property type="match status" value="1"/>
</dbReference>
<protein>
    <submittedName>
        <fullName evidence="5">Tetratricopeptide repeat protein</fullName>
    </submittedName>
</protein>
<feature type="repeat" description="TPR" evidence="3">
    <location>
        <begin position="454"/>
        <end position="487"/>
    </location>
</feature>
<dbReference type="PANTHER" id="PTHR44227">
    <property type="match status" value="1"/>
</dbReference>